<name>A0A318V1R0_9GAMM</name>
<gene>
    <name evidence="1" type="ORF">DFP75_104211</name>
</gene>
<comment type="caution">
    <text evidence="1">The sequence shown here is derived from an EMBL/GenBank/DDBJ whole genome shotgun (WGS) entry which is preliminary data.</text>
</comment>
<evidence type="ECO:0000313" key="2">
    <source>
        <dbReference type="Proteomes" id="UP000247551"/>
    </source>
</evidence>
<accession>A0A318V1R0</accession>
<dbReference type="AlphaFoldDB" id="A0A318V1R0"/>
<dbReference type="EMBL" id="QKLW01000004">
    <property type="protein sequence ID" value="PYF81750.1"/>
    <property type="molecule type" value="Genomic_DNA"/>
</dbReference>
<evidence type="ECO:0000313" key="1">
    <source>
        <dbReference type="EMBL" id="PYF81750.1"/>
    </source>
</evidence>
<dbReference type="Proteomes" id="UP000247551">
    <property type="component" value="Unassembled WGS sequence"/>
</dbReference>
<reference evidence="1 2" key="1">
    <citation type="submission" date="2018-06" db="EMBL/GenBank/DDBJ databases">
        <title>Genomic Encyclopedia of Type Strains, Phase III (KMG-III): the genomes of soil and plant-associated and newly described type strains.</title>
        <authorList>
            <person name="Whitman W."/>
        </authorList>
    </citation>
    <scope>NUCLEOTIDE SEQUENCE [LARGE SCALE GENOMIC DNA]</scope>
    <source>
        <strain evidence="1 2">CECT 7730</strain>
    </source>
</reference>
<organism evidence="1 2">
    <name type="scientific">Marinomonas alcarazii</name>
    <dbReference type="NCBI Taxonomy" id="491949"/>
    <lineage>
        <taxon>Bacteria</taxon>
        <taxon>Pseudomonadati</taxon>
        <taxon>Pseudomonadota</taxon>
        <taxon>Gammaproteobacteria</taxon>
        <taxon>Oceanospirillales</taxon>
        <taxon>Oceanospirillaceae</taxon>
        <taxon>Marinomonas</taxon>
    </lineage>
</organism>
<proteinExistence type="predicted"/>
<protein>
    <submittedName>
        <fullName evidence="1">Uncharacterized protein</fullName>
    </submittedName>
</protein>
<sequence length="620" mass="69420">MAGLDNGVTNLSLPIAQIESALHEYAYSPADGIAQLQQSLLSIKNLFKSSFPSPLCNQRLLDILSAVDMLLAQGAPYDREYHLAFLSATDAIIQVIIASQIDAERVNQLEALLSAERSCWQVVLSFSEQSYDEPSYKNFEASLDGNTNSLISIDTYLKGLSRVGKVSFQLDSFKNSVVMGRFSLVSVQSLSWLQDQFPDLHWKVLPKNSKETLRELCELSFLPLFQNTAMPRDLRYRLLDRFDVHVKAGFYKGFSDCFRTDVPLLNSANRLVPMAEHVVPIQVEEGRDYLPVRHGGSVYLATLESGQLSYLSCLGRDYLAYTLYEIESSFGTVVFDRAECLGKFLVTEESMHKMGERWMFSMENRLEAEVVFDMPLFSKVDAFCLLPSSIREVLVVQQGGRYFAIPYLFIREIEAVASQMPSPRLWVKNVWLSSLNEPLLEPWLLNAEGLPVISSWQSSKREALPTKNGYYSGSVCGRMCWVEASLVMALLPYQPSKTVTSKVGSRLEFGAFVVHDGRCYDRVISELPFDLGGAFSSDDPAFTVVLEWMGASVVLSLSGCDWSSAVPEADYIQDFVALDNAFNSQRENTSFSYADHGDILITKKNFVSFVAGVWPSLLLA</sequence>
<dbReference type="RefSeq" id="WP_110575515.1">
    <property type="nucleotide sequence ID" value="NZ_QKLW01000004.1"/>
</dbReference>
<keyword evidence="2" id="KW-1185">Reference proteome</keyword>